<comment type="caution">
    <text evidence="12">The sequence shown here is derived from an EMBL/GenBank/DDBJ whole genome shotgun (WGS) entry which is preliminary data.</text>
</comment>
<dbReference type="GO" id="GO:0005337">
    <property type="term" value="F:nucleoside transmembrane transporter activity"/>
    <property type="evidence" value="ECO:0007669"/>
    <property type="project" value="InterPro"/>
</dbReference>
<feature type="transmembrane region" description="Helical" evidence="8">
    <location>
        <begin position="29"/>
        <end position="50"/>
    </location>
</feature>
<accession>A0A225DA56</accession>
<dbReference type="PANTHER" id="PTHR10590">
    <property type="entry name" value="SODIUM/NUCLEOSIDE COTRANSPORTER"/>
    <property type="match status" value="1"/>
</dbReference>
<dbReference type="PANTHER" id="PTHR10590:SF4">
    <property type="entry name" value="SOLUTE CARRIER FAMILY 28 MEMBER 3"/>
    <property type="match status" value="1"/>
</dbReference>
<dbReference type="Pfam" id="PF01773">
    <property type="entry name" value="Nucleos_tra2_N"/>
    <property type="match status" value="1"/>
</dbReference>
<evidence type="ECO:0000256" key="8">
    <source>
        <dbReference type="SAM" id="Phobius"/>
    </source>
</evidence>
<dbReference type="InterPro" id="IPR008276">
    <property type="entry name" value="C_nuclsd_transpt"/>
</dbReference>
<evidence type="ECO:0000256" key="1">
    <source>
        <dbReference type="ARBA" id="ARBA00004651"/>
    </source>
</evidence>
<dbReference type="InterPro" id="IPR011657">
    <property type="entry name" value="CNT_C_dom"/>
</dbReference>
<reference evidence="13" key="1">
    <citation type="submission" date="2017-06" db="EMBL/GenBank/DDBJ databases">
        <title>Genome analysis of Fimbriiglobus ruber SP5, the first member of the order Planctomycetales with confirmed chitinolytic capability.</title>
        <authorList>
            <person name="Ravin N.V."/>
            <person name="Rakitin A.L."/>
            <person name="Ivanova A.A."/>
            <person name="Beletsky A.V."/>
            <person name="Kulichevskaya I.S."/>
            <person name="Mardanov A.V."/>
            <person name="Dedysh S.N."/>
        </authorList>
    </citation>
    <scope>NUCLEOTIDE SEQUENCE [LARGE SCALE GENOMIC DNA]</scope>
    <source>
        <strain evidence="13">SP5</strain>
    </source>
</reference>
<evidence type="ECO:0000256" key="5">
    <source>
        <dbReference type="ARBA" id="ARBA00022989"/>
    </source>
</evidence>
<dbReference type="InterPro" id="IPR002668">
    <property type="entry name" value="CNT_N_dom"/>
</dbReference>
<keyword evidence="5 8" id="KW-1133">Transmembrane helix</keyword>
<keyword evidence="4 8" id="KW-0812">Transmembrane</keyword>
<feature type="domain" description="Concentrative nucleoside transporter C-terminal" evidence="10">
    <location>
        <begin position="266"/>
        <end position="485"/>
    </location>
</feature>
<feature type="transmembrane region" description="Helical" evidence="8">
    <location>
        <begin position="237"/>
        <end position="257"/>
    </location>
</feature>
<dbReference type="InterPro" id="IPR011642">
    <property type="entry name" value="Gate_dom"/>
</dbReference>
<feature type="domain" description="Concentrative nucleoside transporter N-terminal" evidence="9">
    <location>
        <begin position="64"/>
        <end position="149"/>
    </location>
</feature>
<comment type="similarity">
    <text evidence="2">Belongs to the concentrative nucleoside transporter (CNT) (TC 2.A.41) family.</text>
</comment>
<sequence length="488" mass="51178">MITPVPGSIPDVPVESAAPPERDLPPTPWAWRAALVAGVAALGLSVNALHASLGAHAPRVQAAAGIVCFLGVAAAASRSLQSVRLRTLLWGIGLQIGLALVVTQPAWLDGLPEWLRMTWVRSLLAVAGGGIKNLVAASDEGAKFVFGKLAEPDQSPLGFVFAFRALPPIIFVSSFFSVLYYLGILQILVRLTARVMMYLMGTSGAETLSVAANVFMGQTEAPLIVKPFVPRMTRSELLALMGSGMAHISGGMMAVYISYGADPVAVLCTCVMACPCSLYLTKLVLPEAGTPETAGTAPIHAETPYVNVIDAAAGGVKDGLWLALNVAAMLIGFLAFLALFDMALGAIKPGLIWARVPAESIDWWPDDLKFQTILGRVFSPAAFLIGVDPAEADKVGTLLGIKLAANEHVAYVTLTKNPDFTGLSERSRLLAVFALTGFANFGSVGIQLGGIGAIAETRRADLARLGMRALFVGFLATLINAAVAGMLM</sequence>
<keyword evidence="6 8" id="KW-0472">Membrane</keyword>
<feature type="domain" description="Nucleoside transporter/FeoB GTPase Gate" evidence="11">
    <location>
        <begin position="162"/>
        <end position="260"/>
    </location>
</feature>
<feature type="transmembrane region" description="Helical" evidence="8">
    <location>
        <begin position="429"/>
        <end position="455"/>
    </location>
</feature>
<dbReference type="GO" id="GO:0005886">
    <property type="term" value="C:plasma membrane"/>
    <property type="evidence" value="ECO:0007669"/>
    <property type="project" value="UniProtKB-SubCell"/>
</dbReference>
<dbReference type="AlphaFoldDB" id="A0A225DA56"/>
<evidence type="ECO:0000259" key="9">
    <source>
        <dbReference type="Pfam" id="PF01773"/>
    </source>
</evidence>
<evidence type="ECO:0000256" key="4">
    <source>
        <dbReference type="ARBA" id="ARBA00022692"/>
    </source>
</evidence>
<feature type="transmembrane region" description="Helical" evidence="8">
    <location>
        <begin position="320"/>
        <end position="340"/>
    </location>
</feature>
<evidence type="ECO:0000259" key="10">
    <source>
        <dbReference type="Pfam" id="PF07662"/>
    </source>
</evidence>
<evidence type="ECO:0000259" key="11">
    <source>
        <dbReference type="Pfam" id="PF07670"/>
    </source>
</evidence>
<evidence type="ECO:0000313" key="13">
    <source>
        <dbReference type="Proteomes" id="UP000214646"/>
    </source>
</evidence>
<feature type="transmembrane region" description="Helical" evidence="8">
    <location>
        <begin position="467"/>
        <end position="487"/>
    </location>
</feature>
<keyword evidence="13" id="KW-1185">Reference proteome</keyword>
<gene>
    <name evidence="12" type="ORF">FRUB_09107</name>
</gene>
<evidence type="ECO:0000256" key="7">
    <source>
        <dbReference type="SAM" id="MobiDB-lite"/>
    </source>
</evidence>
<feature type="transmembrane region" description="Helical" evidence="8">
    <location>
        <begin position="87"/>
        <end position="107"/>
    </location>
</feature>
<dbReference type="Pfam" id="PF07670">
    <property type="entry name" value="Gate"/>
    <property type="match status" value="1"/>
</dbReference>
<dbReference type="OrthoDB" id="9766455at2"/>
<feature type="transmembrane region" description="Helical" evidence="8">
    <location>
        <begin position="195"/>
        <end position="217"/>
    </location>
</feature>
<protein>
    <submittedName>
        <fullName evidence="12">Nucleoside permease NupC</fullName>
    </submittedName>
</protein>
<dbReference type="Proteomes" id="UP000214646">
    <property type="component" value="Unassembled WGS sequence"/>
</dbReference>
<dbReference type="EMBL" id="NIDE01000017">
    <property type="protein sequence ID" value="OWK36544.1"/>
    <property type="molecule type" value="Genomic_DNA"/>
</dbReference>
<organism evidence="12 13">
    <name type="scientific">Fimbriiglobus ruber</name>
    <dbReference type="NCBI Taxonomy" id="1908690"/>
    <lineage>
        <taxon>Bacteria</taxon>
        <taxon>Pseudomonadati</taxon>
        <taxon>Planctomycetota</taxon>
        <taxon>Planctomycetia</taxon>
        <taxon>Gemmatales</taxon>
        <taxon>Gemmataceae</taxon>
        <taxon>Fimbriiglobus</taxon>
    </lineage>
</organism>
<evidence type="ECO:0000256" key="6">
    <source>
        <dbReference type="ARBA" id="ARBA00023136"/>
    </source>
</evidence>
<dbReference type="GO" id="GO:0015293">
    <property type="term" value="F:symporter activity"/>
    <property type="evidence" value="ECO:0007669"/>
    <property type="project" value="TreeGrafter"/>
</dbReference>
<dbReference type="RefSeq" id="WP_088259534.1">
    <property type="nucleotide sequence ID" value="NZ_NIDE01000017.1"/>
</dbReference>
<evidence type="ECO:0000256" key="3">
    <source>
        <dbReference type="ARBA" id="ARBA00022475"/>
    </source>
</evidence>
<proteinExistence type="inferred from homology"/>
<evidence type="ECO:0000313" key="12">
    <source>
        <dbReference type="EMBL" id="OWK36544.1"/>
    </source>
</evidence>
<feature type="region of interest" description="Disordered" evidence="7">
    <location>
        <begin position="1"/>
        <end position="21"/>
    </location>
</feature>
<feature type="transmembrane region" description="Helical" evidence="8">
    <location>
        <begin position="157"/>
        <end position="183"/>
    </location>
</feature>
<evidence type="ECO:0000256" key="2">
    <source>
        <dbReference type="ARBA" id="ARBA00009033"/>
    </source>
</evidence>
<name>A0A225DA56_9BACT</name>
<dbReference type="Pfam" id="PF07662">
    <property type="entry name" value="Nucleos_tra2_C"/>
    <property type="match status" value="1"/>
</dbReference>
<keyword evidence="3" id="KW-1003">Cell membrane</keyword>
<comment type="subcellular location">
    <subcellularLocation>
        <location evidence="1">Cell membrane</location>
        <topology evidence="1">Multi-pass membrane protein</topology>
    </subcellularLocation>
</comment>